<reference evidence="2" key="1">
    <citation type="submission" date="2015-01" db="EMBL/GenBank/DDBJ databases">
        <title>The Genome Sequence of Cladophialophora bantiana CBS 173.52.</title>
        <authorList>
            <consortium name="The Broad Institute Genomics Platform"/>
            <person name="Cuomo C."/>
            <person name="de Hoog S."/>
            <person name="Gorbushina A."/>
            <person name="Stielow B."/>
            <person name="Teixiera M."/>
            <person name="Abouelleil A."/>
            <person name="Chapman S.B."/>
            <person name="Priest M."/>
            <person name="Young S.K."/>
            <person name="Wortman J."/>
            <person name="Nusbaum C."/>
            <person name="Birren B."/>
        </authorList>
    </citation>
    <scope>NUCLEOTIDE SEQUENCE [LARGE SCALE GENOMIC DNA]</scope>
    <source>
        <strain evidence="2">CBS 173.52</strain>
    </source>
</reference>
<protein>
    <recommendedName>
        <fullName evidence="1">NADH:flavin oxidoreductase/NADH oxidase N-terminal domain-containing protein</fullName>
    </recommendedName>
</protein>
<organism evidence="2 3">
    <name type="scientific">Cladophialophora bantiana (strain ATCC 10958 / CBS 173.52 / CDC B-1940 / NIH 8579)</name>
    <name type="common">Xylohypha bantiana</name>
    <dbReference type="NCBI Taxonomy" id="1442370"/>
    <lineage>
        <taxon>Eukaryota</taxon>
        <taxon>Fungi</taxon>
        <taxon>Dikarya</taxon>
        <taxon>Ascomycota</taxon>
        <taxon>Pezizomycotina</taxon>
        <taxon>Eurotiomycetes</taxon>
        <taxon>Chaetothyriomycetidae</taxon>
        <taxon>Chaetothyriales</taxon>
        <taxon>Herpotrichiellaceae</taxon>
        <taxon>Cladophialophora</taxon>
    </lineage>
</organism>
<accession>A0A0D2I0B8</accession>
<evidence type="ECO:0000313" key="3">
    <source>
        <dbReference type="Proteomes" id="UP000053789"/>
    </source>
</evidence>
<dbReference type="PANTHER" id="PTHR22893:SF91">
    <property type="entry name" value="NADPH DEHYDROGENASE 2-RELATED"/>
    <property type="match status" value="1"/>
</dbReference>
<gene>
    <name evidence="2" type="ORF">Z519_00826</name>
</gene>
<evidence type="ECO:0000259" key="1">
    <source>
        <dbReference type="Pfam" id="PF00724"/>
    </source>
</evidence>
<proteinExistence type="predicted"/>
<dbReference type="InterPro" id="IPR045247">
    <property type="entry name" value="Oye-like"/>
</dbReference>
<evidence type="ECO:0000313" key="2">
    <source>
        <dbReference type="EMBL" id="KIW99163.1"/>
    </source>
</evidence>
<dbReference type="PANTHER" id="PTHR22893">
    <property type="entry name" value="NADH OXIDOREDUCTASE-RELATED"/>
    <property type="match status" value="1"/>
</dbReference>
<dbReference type="GO" id="GO:0010181">
    <property type="term" value="F:FMN binding"/>
    <property type="evidence" value="ECO:0007669"/>
    <property type="project" value="InterPro"/>
</dbReference>
<name>A0A0D2I0B8_CLAB1</name>
<dbReference type="EMBL" id="KN846980">
    <property type="protein sequence ID" value="KIW99163.1"/>
    <property type="molecule type" value="Genomic_DNA"/>
</dbReference>
<keyword evidence="3" id="KW-1185">Reference proteome</keyword>
<dbReference type="InterPro" id="IPR001155">
    <property type="entry name" value="OxRdtase_FMN_N"/>
</dbReference>
<dbReference type="Proteomes" id="UP000053789">
    <property type="component" value="Unassembled WGS sequence"/>
</dbReference>
<dbReference type="AlphaFoldDB" id="A0A0D2I0B8"/>
<dbReference type="RefSeq" id="XP_016625832.1">
    <property type="nucleotide sequence ID" value="XM_016758583.1"/>
</dbReference>
<dbReference type="SUPFAM" id="SSF51395">
    <property type="entry name" value="FMN-linked oxidoreductases"/>
    <property type="match status" value="1"/>
</dbReference>
<dbReference type="InterPro" id="IPR013785">
    <property type="entry name" value="Aldolase_TIM"/>
</dbReference>
<dbReference type="VEuPathDB" id="FungiDB:Z519_00826"/>
<dbReference type="Gene3D" id="3.20.20.70">
    <property type="entry name" value="Aldolase class I"/>
    <property type="match status" value="1"/>
</dbReference>
<dbReference type="GO" id="GO:0016491">
    <property type="term" value="F:oxidoreductase activity"/>
    <property type="evidence" value="ECO:0007669"/>
    <property type="project" value="InterPro"/>
</dbReference>
<dbReference type="OrthoDB" id="276546at2759"/>
<dbReference type="Pfam" id="PF00724">
    <property type="entry name" value="Oxidored_FMN"/>
    <property type="match status" value="1"/>
</dbReference>
<sequence length="407" mass="45557">MERLVTPIDHLKKPLEIGPLKLRNRFGMSSISRNRSDGTYPNDLNGEYFYQRALGGAGFICAGGALIEPQGTPMRETPQINTHEHMLAWKKVVDKVHTVPGSVFFCQLWHCGRMTYKDAKIQRDYGKPTVAPSAVQARMGIAPDNDGVYDLEPGLDKGYSVPTAIEDPKTVVEQFRRSAIFAKAAGFDGVELHGANGYLVAQFLDDCANIRTDAYGGSVENRARFCLECIDALIDVWGPHRVGIKLSPAVGRGDLGMFPVERQIEQFTYLVKELDKRPLAYINLVRYLEWMDLEVDGKMRGPVHPVWATYRHLIKNAKVFLNGAISLVEAEELLKDNTGDVIVFGRPWLVNPDFANAAMVGKEKEILFDYNFDYFAQYPPGNQAKGYIDYPFITSNYRAPQLAAGKL</sequence>
<dbReference type="HOGENOM" id="CLU_012153_0_3_1"/>
<feature type="domain" description="NADH:flavin oxidoreductase/NADH oxidase N-terminal" evidence="1">
    <location>
        <begin position="12"/>
        <end position="363"/>
    </location>
</feature>
<dbReference type="GeneID" id="27693754"/>